<name>A0A8D8LNJ9_9HEMI</name>
<accession>A0A8D8LNJ9</accession>
<dbReference type="Gene3D" id="1.20.1270.10">
    <property type="match status" value="1"/>
</dbReference>
<proteinExistence type="predicted"/>
<evidence type="ECO:0000313" key="1">
    <source>
        <dbReference type="EMBL" id="CAG6613444.1"/>
    </source>
</evidence>
<protein>
    <submittedName>
        <fullName evidence="1">Uncharacterized protein</fullName>
    </submittedName>
</protein>
<dbReference type="SUPFAM" id="SSF100934">
    <property type="entry name" value="Heat shock protein 70kD (HSP70), C-terminal subdomain"/>
    <property type="match status" value="1"/>
</dbReference>
<reference evidence="1" key="1">
    <citation type="submission" date="2021-05" db="EMBL/GenBank/DDBJ databases">
        <authorList>
            <person name="Alioto T."/>
            <person name="Alioto T."/>
            <person name="Gomez Garrido J."/>
        </authorList>
    </citation>
    <scope>NUCLEOTIDE SEQUENCE</scope>
</reference>
<sequence length="109" mass="12388">MSHTSWFNHSFEATRHAPMLSTGQGLNILIHHIISVYSHHVDNTGIQNNLEAYVYQVKQALDDSGSKLSEAEKTSCREECDARLQWLDNDLLVTVGQDCNTKVWEITPF</sequence>
<dbReference type="InterPro" id="IPR029048">
    <property type="entry name" value="HSP70_C_sf"/>
</dbReference>
<dbReference type="AlphaFoldDB" id="A0A8D8LNJ9"/>
<dbReference type="EMBL" id="HBUF01027665">
    <property type="protein sequence ID" value="CAG6613444.1"/>
    <property type="molecule type" value="Transcribed_RNA"/>
</dbReference>
<organism evidence="1">
    <name type="scientific">Cacopsylla melanoneura</name>
    <dbReference type="NCBI Taxonomy" id="428564"/>
    <lineage>
        <taxon>Eukaryota</taxon>
        <taxon>Metazoa</taxon>
        <taxon>Ecdysozoa</taxon>
        <taxon>Arthropoda</taxon>
        <taxon>Hexapoda</taxon>
        <taxon>Insecta</taxon>
        <taxon>Pterygota</taxon>
        <taxon>Neoptera</taxon>
        <taxon>Paraneoptera</taxon>
        <taxon>Hemiptera</taxon>
        <taxon>Sternorrhyncha</taxon>
        <taxon>Psylloidea</taxon>
        <taxon>Psyllidae</taxon>
        <taxon>Psyllinae</taxon>
        <taxon>Cacopsylla</taxon>
    </lineage>
</organism>